<evidence type="ECO:0000256" key="1">
    <source>
        <dbReference type="ARBA" id="ARBA00023125"/>
    </source>
</evidence>
<evidence type="ECO:0000313" key="6">
    <source>
        <dbReference type="EMBL" id="GAA2009675.1"/>
    </source>
</evidence>
<dbReference type="NCBIfam" id="TIGR02772">
    <property type="entry name" value="Ku_bact"/>
    <property type="match status" value="1"/>
</dbReference>
<feature type="region of interest" description="Disordered" evidence="4">
    <location>
        <begin position="256"/>
        <end position="345"/>
    </location>
</feature>
<keyword evidence="2 3" id="KW-0233">DNA recombination</keyword>
<dbReference type="EMBL" id="BAAANO010000018">
    <property type="protein sequence ID" value="GAA2009675.1"/>
    <property type="molecule type" value="Genomic_DNA"/>
</dbReference>
<keyword evidence="7" id="KW-1185">Reference proteome</keyword>
<dbReference type="InterPro" id="IPR006164">
    <property type="entry name" value="DNA_bd_Ku70/Ku80"/>
</dbReference>
<dbReference type="RefSeq" id="WP_344309410.1">
    <property type="nucleotide sequence ID" value="NZ_BAAANO010000018.1"/>
</dbReference>
<evidence type="ECO:0000313" key="7">
    <source>
        <dbReference type="Proteomes" id="UP001500755"/>
    </source>
</evidence>
<reference evidence="7" key="1">
    <citation type="journal article" date="2019" name="Int. J. Syst. Evol. Microbiol.">
        <title>The Global Catalogue of Microorganisms (GCM) 10K type strain sequencing project: providing services to taxonomists for standard genome sequencing and annotation.</title>
        <authorList>
            <consortium name="The Broad Institute Genomics Platform"/>
            <consortium name="The Broad Institute Genome Sequencing Center for Infectious Disease"/>
            <person name="Wu L."/>
            <person name="Ma J."/>
        </authorList>
    </citation>
    <scope>NUCLEOTIDE SEQUENCE [LARGE SCALE GENOMIC DNA]</scope>
    <source>
        <strain evidence="7">JCM 14546</strain>
    </source>
</reference>
<dbReference type="Pfam" id="PF02735">
    <property type="entry name" value="Ku"/>
    <property type="match status" value="1"/>
</dbReference>
<dbReference type="PANTHER" id="PTHR41251:SF1">
    <property type="entry name" value="NON-HOMOLOGOUS END JOINING PROTEIN KU"/>
    <property type="match status" value="1"/>
</dbReference>
<comment type="subunit">
    <text evidence="3">Homodimer. Interacts with LigD.</text>
</comment>
<dbReference type="InterPro" id="IPR009187">
    <property type="entry name" value="Prok_Ku"/>
</dbReference>
<dbReference type="HAMAP" id="MF_01875">
    <property type="entry name" value="Prokaryotic_Ku"/>
    <property type="match status" value="1"/>
</dbReference>
<gene>
    <name evidence="3" type="primary">ku</name>
    <name evidence="6" type="ORF">GCM10009755_20670</name>
</gene>
<sequence>MRALWSGDVAFGLVSVPVKLYSATRDHDVSLHQVHDADGGRIRYERRCEVCEKTIDYEDIDKAYADGEDTIVLRDEEIEALPADREHEIEVVQFVPDDQIDPLSLEKSYFLEPASRSPKAYVLLRRTLESTSRTAVVQFALRSKTRLGVLRVRGNTIVLQAMRWADEVREADFEATKKPPRISAKELEMAEALVEQYSEDFEPEKYVDEYQEQLRTLIEEKIEKGEALDTEATFGSPDEDEEDGGNVVDLMEALKRSVDSRRGNGSGNTKSAGTSSARKTGGSTSSTKKSGGKASATKKSDAKKSDAKKSDGKKSAASKKKTSGKSGTRGDSAGKKPQKRERKAS</sequence>
<name>A0ABP5EVV1_9MICO</name>
<proteinExistence type="inferred from homology"/>
<evidence type="ECO:0000259" key="5">
    <source>
        <dbReference type="SMART" id="SM00559"/>
    </source>
</evidence>
<dbReference type="InterPro" id="IPR016194">
    <property type="entry name" value="SPOC-like_C_dom_sf"/>
</dbReference>
<feature type="domain" description="Ku" evidence="5">
    <location>
        <begin position="52"/>
        <end position="179"/>
    </location>
</feature>
<evidence type="ECO:0000256" key="2">
    <source>
        <dbReference type="ARBA" id="ARBA00023172"/>
    </source>
</evidence>
<protein>
    <recommendedName>
        <fullName evidence="3">Non-homologous end joining protein Ku</fullName>
    </recommendedName>
</protein>
<comment type="similarity">
    <text evidence="3">Belongs to the prokaryotic Ku family.</text>
</comment>
<evidence type="ECO:0000256" key="4">
    <source>
        <dbReference type="SAM" id="MobiDB-lite"/>
    </source>
</evidence>
<dbReference type="Proteomes" id="UP001500755">
    <property type="component" value="Unassembled WGS sequence"/>
</dbReference>
<comment type="caution">
    <text evidence="6">The sequence shown here is derived from an EMBL/GenBank/DDBJ whole genome shotgun (WGS) entry which is preliminary data.</text>
</comment>
<feature type="compositionally biased region" description="Basic and acidic residues" evidence="4">
    <location>
        <begin position="298"/>
        <end position="314"/>
    </location>
</feature>
<keyword evidence="3" id="KW-0227">DNA damage</keyword>
<dbReference type="CDD" id="cd00789">
    <property type="entry name" value="KU_like"/>
    <property type="match status" value="1"/>
</dbReference>
<dbReference type="Gene3D" id="2.40.290.10">
    <property type="match status" value="1"/>
</dbReference>
<keyword evidence="1 3" id="KW-0238">DNA-binding</keyword>
<dbReference type="SUPFAM" id="SSF100939">
    <property type="entry name" value="SPOC domain-like"/>
    <property type="match status" value="1"/>
</dbReference>
<organism evidence="6 7">
    <name type="scientific">Brevibacterium samyangense</name>
    <dbReference type="NCBI Taxonomy" id="366888"/>
    <lineage>
        <taxon>Bacteria</taxon>
        <taxon>Bacillati</taxon>
        <taxon>Actinomycetota</taxon>
        <taxon>Actinomycetes</taxon>
        <taxon>Micrococcales</taxon>
        <taxon>Brevibacteriaceae</taxon>
        <taxon>Brevibacterium</taxon>
    </lineage>
</organism>
<comment type="function">
    <text evidence="3">With LigD forms a non-homologous end joining (NHEJ) DNA repair enzyme, which repairs dsDNA breaks with reduced fidelity. Binds linear dsDNA with 5'- and 3'- overhangs but not closed circular dsDNA nor ssDNA. Recruits and stimulates the ligase activity of LigD.</text>
</comment>
<feature type="compositionally biased region" description="Basic residues" evidence="4">
    <location>
        <begin position="336"/>
        <end position="345"/>
    </location>
</feature>
<dbReference type="PIRSF" id="PIRSF006493">
    <property type="entry name" value="Prok_Ku"/>
    <property type="match status" value="1"/>
</dbReference>
<accession>A0ABP5EVV1</accession>
<dbReference type="SMART" id="SM00559">
    <property type="entry name" value="Ku78"/>
    <property type="match status" value="1"/>
</dbReference>
<dbReference type="PANTHER" id="PTHR41251">
    <property type="entry name" value="NON-HOMOLOGOUS END JOINING PROTEIN KU"/>
    <property type="match status" value="1"/>
</dbReference>
<evidence type="ECO:0000256" key="3">
    <source>
        <dbReference type="HAMAP-Rule" id="MF_01875"/>
    </source>
</evidence>
<feature type="region of interest" description="Disordered" evidence="4">
    <location>
        <begin position="226"/>
        <end position="245"/>
    </location>
</feature>
<keyword evidence="3" id="KW-0234">DNA repair</keyword>
<feature type="compositionally biased region" description="Low complexity" evidence="4">
    <location>
        <begin position="271"/>
        <end position="297"/>
    </location>
</feature>